<dbReference type="SUPFAM" id="SSF48008">
    <property type="entry name" value="GntR ligand-binding domain-like"/>
    <property type="match status" value="1"/>
</dbReference>
<dbReference type="OrthoDB" id="9784718at2"/>
<dbReference type="EMBL" id="FNKB01000001">
    <property type="protein sequence ID" value="SDQ16785.1"/>
    <property type="molecule type" value="Genomic_DNA"/>
</dbReference>
<feature type="domain" description="HTH gntR-type" evidence="4">
    <location>
        <begin position="28"/>
        <end position="98"/>
    </location>
</feature>
<evidence type="ECO:0000313" key="6">
    <source>
        <dbReference type="Proteomes" id="UP000182690"/>
    </source>
</evidence>
<dbReference type="AlphaFoldDB" id="A0A1H0YNR4"/>
<evidence type="ECO:0000313" key="5">
    <source>
        <dbReference type="EMBL" id="SDQ16785.1"/>
    </source>
</evidence>
<evidence type="ECO:0000256" key="1">
    <source>
        <dbReference type="ARBA" id="ARBA00023015"/>
    </source>
</evidence>
<reference evidence="5 6" key="1">
    <citation type="submission" date="2016-10" db="EMBL/GenBank/DDBJ databases">
        <authorList>
            <person name="de Groot N.N."/>
        </authorList>
    </citation>
    <scope>NUCLEOTIDE SEQUENCE [LARGE SCALE GENOMIC DNA]</scope>
    <source>
        <strain evidence="5 6">DSM 22788</strain>
    </source>
</reference>
<organism evidence="5 6">
    <name type="scientific">Leucobacter chromiiresistens</name>
    <dbReference type="NCBI Taxonomy" id="1079994"/>
    <lineage>
        <taxon>Bacteria</taxon>
        <taxon>Bacillati</taxon>
        <taxon>Actinomycetota</taxon>
        <taxon>Actinomycetes</taxon>
        <taxon>Micrococcales</taxon>
        <taxon>Microbacteriaceae</taxon>
        <taxon>Leucobacter</taxon>
    </lineage>
</organism>
<dbReference type="CDD" id="cd07377">
    <property type="entry name" value="WHTH_GntR"/>
    <property type="match status" value="1"/>
</dbReference>
<dbReference type="Pfam" id="PF07729">
    <property type="entry name" value="FCD"/>
    <property type="match status" value="1"/>
</dbReference>
<evidence type="ECO:0000256" key="3">
    <source>
        <dbReference type="ARBA" id="ARBA00023163"/>
    </source>
</evidence>
<dbReference type="InterPro" id="IPR036388">
    <property type="entry name" value="WH-like_DNA-bd_sf"/>
</dbReference>
<dbReference type="Pfam" id="PF00392">
    <property type="entry name" value="GntR"/>
    <property type="match status" value="1"/>
</dbReference>
<gene>
    <name evidence="5" type="ORF">SAMN04488565_1048</name>
</gene>
<protein>
    <submittedName>
        <fullName evidence="5">DNA-binding transcriptional regulator, FadR family</fullName>
    </submittedName>
</protein>
<evidence type="ECO:0000256" key="2">
    <source>
        <dbReference type="ARBA" id="ARBA00023125"/>
    </source>
</evidence>
<name>A0A1H0YNR4_9MICO</name>
<keyword evidence="1" id="KW-0805">Transcription regulation</keyword>
<dbReference type="InterPro" id="IPR000524">
    <property type="entry name" value="Tscrpt_reg_HTH_GntR"/>
</dbReference>
<dbReference type="SUPFAM" id="SSF46785">
    <property type="entry name" value="Winged helix' DNA-binding domain"/>
    <property type="match status" value="1"/>
</dbReference>
<dbReference type="Proteomes" id="UP000182690">
    <property type="component" value="Unassembled WGS sequence"/>
</dbReference>
<dbReference type="GO" id="GO:0003700">
    <property type="term" value="F:DNA-binding transcription factor activity"/>
    <property type="evidence" value="ECO:0007669"/>
    <property type="project" value="InterPro"/>
</dbReference>
<dbReference type="Gene3D" id="1.20.120.530">
    <property type="entry name" value="GntR ligand-binding domain-like"/>
    <property type="match status" value="1"/>
</dbReference>
<dbReference type="GO" id="GO:0003677">
    <property type="term" value="F:DNA binding"/>
    <property type="evidence" value="ECO:0007669"/>
    <property type="project" value="UniProtKB-KW"/>
</dbReference>
<evidence type="ECO:0000259" key="4">
    <source>
        <dbReference type="PROSITE" id="PS50949"/>
    </source>
</evidence>
<proteinExistence type="predicted"/>
<dbReference type="Gene3D" id="1.10.10.10">
    <property type="entry name" value="Winged helix-like DNA-binding domain superfamily/Winged helix DNA-binding domain"/>
    <property type="match status" value="1"/>
</dbReference>
<dbReference type="InterPro" id="IPR008920">
    <property type="entry name" value="TF_FadR/GntR_C"/>
</dbReference>
<keyword evidence="2 5" id="KW-0238">DNA-binding</keyword>
<dbReference type="SMART" id="SM00895">
    <property type="entry name" value="FCD"/>
    <property type="match status" value="1"/>
</dbReference>
<dbReference type="InterPro" id="IPR036390">
    <property type="entry name" value="WH_DNA-bd_sf"/>
</dbReference>
<accession>A0A1H0YNR4</accession>
<dbReference type="SMART" id="SM00345">
    <property type="entry name" value="HTH_GNTR"/>
    <property type="match status" value="1"/>
</dbReference>
<dbReference type="STRING" id="1079994.SAMN04488565_1048"/>
<dbReference type="eggNOG" id="COG2186">
    <property type="taxonomic scope" value="Bacteria"/>
</dbReference>
<dbReference type="RefSeq" id="WP_010155140.1">
    <property type="nucleotide sequence ID" value="NZ_FNKB01000001.1"/>
</dbReference>
<dbReference type="PANTHER" id="PTHR43537">
    <property type="entry name" value="TRANSCRIPTIONAL REGULATOR, GNTR FAMILY"/>
    <property type="match status" value="1"/>
</dbReference>
<keyword evidence="3" id="KW-0804">Transcription</keyword>
<dbReference type="PROSITE" id="PS50949">
    <property type="entry name" value="HTH_GNTR"/>
    <property type="match status" value="1"/>
</dbReference>
<dbReference type="InterPro" id="IPR011711">
    <property type="entry name" value="GntR_C"/>
</dbReference>
<sequence>MTGAKPREEVPDRADPLRAPRVAAIARLSAIDTVRARITMAIDLGLLQPDERLPPADEMAESFGVSTTSVSRGLALLQDEGVIVRKAGRYGGSYVRGVERGAQRRARRVGDARSVDDAPVQSFLDDDSHVHTLIDERAVLEAGFAALAAHACTPQDVGELRALVERMAETQSWAEFRNLDRAFHRGVVAAAGAPLAESLAARVNADLDPYFLPYSMGLLRDSNREHEQIVDALERGDAGAAARLTAAHVQGLHHSMYVGLTDAG</sequence>
<dbReference type="PANTHER" id="PTHR43537:SF24">
    <property type="entry name" value="GLUCONATE OPERON TRANSCRIPTIONAL REPRESSOR"/>
    <property type="match status" value="1"/>
</dbReference>